<gene>
    <name evidence="1" type="ORF">M9H77_17254</name>
</gene>
<comment type="caution">
    <text evidence="1">The sequence shown here is derived from an EMBL/GenBank/DDBJ whole genome shotgun (WGS) entry which is preliminary data.</text>
</comment>
<accession>A0ACC0B443</accession>
<evidence type="ECO:0000313" key="1">
    <source>
        <dbReference type="EMBL" id="KAI5667401.1"/>
    </source>
</evidence>
<evidence type="ECO:0000313" key="2">
    <source>
        <dbReference type="Proteomes" id="UP001060085"/>
    </source>
</evidence>
<sequence>MDNSKSSIMLILLFSLLSILFFFKSVESAHHIPHDDFRKCLESQNSNSVSQVTFTPKSSSYDSILQSLVSNFRALSSSPFMPRIILTPSHESQIQATIYFPFVMVDLRNFNSISIDKENRKARIKAGATLGKLYYNLAEESRTIAFVAGTCPSVGVGGHFSGGGFSMMSRRFGLAADYIVDAKIIDVNGQILDRKSMGEDLFWAIRGGGGAAFGIITEWTVNLLTVPKDVTVFNVTRTLEQNATDLVHRWQFVADKIDENLLIRLFINSRTIEVTFTSLFLGGIDDLLKVMNQSFPELGLRKEDCQEMNVLLNRSIRFGRPYFKGKSDYGIWKILLEGDVGRTQLQFTPYGGRLNDFSESSLPFPHRVGNIFMIHYIVDLDLGVNNIVGNTSYRQARVWGAKYFKNNFNRLVHVKTQVDPNNFFRNEQSIPPLNM</sequence>
<dbReference type="Proteomes" id="UP001060085">
    <property type="component" value="Linkage Group LG04"/>
</dbReference>
<protein>
    <submittedName>
        <fullName evidence="1">Uncharacterized protein</fullName>
    </submittedName>
</protein>
<organism evidence="1 2">
    <name type="scientific">Catharanthus roseus</name>
    <name type="common">Madagascar periwinkle</name>
    <name type="synonym">Vinca rosea</name>
    <dbReference type="NCBI Taxonomy" id="4058"/>
    <lineage>
        <taxon>Eukaryota</taxon>
        <taxon>Viridiplantae</taxon>
        <taxon>Streptophyta</taxon>
        <taxon>Embryophyta</taxon>
        <taxon>Tracheophyta</taxon>
        <taxon>Spermatophyta</taxon>
        <taxon>Magnoliopsida</taxon>
        <taxon>eudicotyledons</taxon>
        <taxon>Gunneridae</taxon>
        <taxon>Pentapetalae</taxon>
        <taxon>asterids</taxon>
        <taxon>lamiids</taxon>
        <taxon>Gentianales</taxon>
        <taxon>Apocynaceae</taxon>
        <taxon>Rauvolfioideae</taxon>
        <taxon>Vinceae</taxon>
        <taxon>Catharanthinae</taxon>
        <taxon>Catharanthus</taxon>
    </lineage>
</organism>
<reference evidence="2" key="1">
    <citation type="journal article" date="2023" name="Nat. Plants">
        <title>Single-cell RNA sequencing provides a high-resolution roadmap for understanding the multicellular compartmentation of specialized metabolism.</title>
        <authorList>
            <person name="Sun S."/>
            <person name="Shen X."/>
            <person name="Li Y."/>
            <person name="Li Y."/>
            <person name="Wang S."/>
            <person name="Li R."/>
            <person name="Zhang H."/>
            <person name="Shen G."/>
            <person name="Guo B."/>
            <person name="Wei J."/>
            <person name="Xu J."/>
            <person name="St-Pierre B."/>
            <person name="Chen S."/>
            <person name="Sun C."/>
        </authorList>
    </citation>
    <scope>NUCLEOTIDE SEQUENCE [LARGE SCALE GENOMIC DNA]</scope>
</reference>
<proteinExistence type="predicted"/>
<keyword evidence="2" id="KW-1185">Reference proteome</keyword>
<dbReference type="EMBL" id="CM044704">
    <property type="protein sequence ID" value="KAI5667401.1"/>
    <property type="molecule type" value="Genomic_DNA"/>
</dbReference>
<name>A0ACC0B443_CATRO</name>